<keyword evidence="6 8" id="KW-0560">Oxidoreductase</keyword>
<evidence type="ECO:0000256" key="1">
    <source>
        <dbReference type="ARBA" id="ARBA00004781"/>
    </source>
</evidence>
<dbReference type="CDD" id="cd05254">
    <property type="entry name" value="dTDP_HR_like_SDR_e"/>
    <property type="match status" value="1"/>
</dbReference>
<dbReference type="NCBIfam" id="TIGR01214">
    <property type="entry name" value="rmlD"/>
    <property type="match status" value="1"/>
</dbReference>
<dbReference type="Gene3D" id="3.40.50.720">
    <property type="entry name" value="NAD(P)-binding Rossmann-like Domain"/>
    <property type="match status" value="1"/>
</dbReference>
<comment type="caution">
    <text evidence="8">The sequence shown here is derived from an EMBL/GenBank/DDBJ whole genome shotgun (WGS) entry which is preliminary data.</text>
</comment>
<dbReference type="GO" id="GO:0008831">
    <property type="term" value="F:dTDP-4-dehydrorhamnose reductase activity"/>
    <property type="evidence" value="ECO:0007669"/>
    <property type="project" value="UniProtKB-EC"/>
</dbReference>
<evidence type="ECO:0000256" key="6">
    <source>
        <dbReference type="RuleBase" id="RU364082"/>
    </source>
</evidence>
<dbReference type="InterPro" id="IPR005913">
    <property type="entry name" value="dTDP_dehydrorham_reduct"/>
</dbReference>
<dbReference type="AlphaFoldDB" id="A0A9D2J1Q9"/>
<evidence type="ECO:0000256" key="2">
    <source>
        <dbReference type="ARBA" id="ARBA00010944"/>
    </source>
</evidence>
<comment type="similarity">
    <text evidence="2 6">Belongs to the dTDP-4-dehydrorhamnose reductase family.</text>
</comment>
<dbReference type="PANTHER" id="PTHR10491:SF4">
    <property type="entry name" value="METHIONINE ADENOSYLTRANSFERASE 2 SUBUNIT BETA"/>
    <property type="match status" value="1"/>
</dbReference>
<evidence type="ECO:0000313" key="9">
    <source>
        <dbReference type="Proteomes" id="UP000824028"/>
    </source>
</evidence>
<proteinExistence type="inferred from homology"/>
<reference evidence="8" key="1">
    <citation type="journal article" date="2021" name="PeerJ">
        <title>Extensive microbial diversity within the chicken gut microbiome revealed by metagenomics and culture.</title>
        <authorList>
            <person name="Gilroy R."/>
            <person name="Ravi A."/>
            <person name="Getino M."/>
            <person name="Pursley I."/>
            <person name="Horton D.L."/>
            <person name="Alikhan N.F."/>
            <person name="Baker D."/>
            <person name="Gharbi K."/>
            <person name="Hall N."/>
            <person name="Watson M."/>
            <person name="Adriaenssens E.M."/>
            <person name="Foster-Nyarko E."/>
            <person name="Jarju S."/>
            <person name="Secka A."/>
            <person name="Antonio M."/>
            <person name="Oren A."/>
            <person name="Chaudhuri R.R."/>
            <person name="La Ragione R."/>
            <person name="Hildebrand F."/>
            <person name="Pallen M.J."/>
        </authorList>
    </citation>
    <scope>NUCLEOTIDE SEQUENCE</scope>
    <source>
        <strain evidence="8">ChiHjej9B8-1298</strain>
    </source>
</reference>
<evidence type="ECO:0000256" key="3">
    <source>
        <dbReference type="ARBA" id="ARBA00012929"/>
    </source>
</evidence>
<gene>
    <name evidence="8" type="primary">rfbD</name>
    <name evidence="8" type="ORF">H9814_09530</name>
</gene>
<evidence type="ECO:0000259" key="7">
    <source>
        <dbReference type="Pfam" id="PF04321"/>
    </source>
</evidence>
<dbReference type="Pfam" id="PF04321">
    <property type="entry name" value="RmlD_sub_bind"/>
    <property type="match status" value="1"/>
</dbReference>
<dbReference type="EMBL" id="DXBX01000078">
    <property type="protein sequence ID" value="HIZ33755.1"/>
    <property type="molecule type" value="Genomic_DNA"/>
</dbReference>
<protein>
    <recommendedName>
        <fullName evidence="4 6">dTDP-4-dehydrorhamnose reductase</fullName>
        <ecNumber evidence="3 6">1.1.1.133</ecNumber>
    </recommendedName>
</protein>
<dbReference type="EC" id="1.1.1.133" evidence="3 6"/>
<dbReference type="SUPFAM" id="SSF51735">
    <property type="entry name" value="NAD(P)-binding Rossmann-fold domains"/>
    <property type="match status" value="1"/>
</dbReference>
<comment type="pathway">
    <text evidence="1 6">Carbohydrate biosynthesis; dTDP-L-rhamnose biosynthesis.</text>
</comment>
<evidence type="ECO:0000313" key="8">
    <source>
        <dbReference type="EMBL" id="HIZ33755.1"/>
    </source>
</evidence>
<sequence>MNILITGANGQLGNEMRDLSAGHPQHTYFFTDVQELDICNEQGVHAYVKDHAIDLIVNCAAYTAVDKAEDNADLCDKLNHLAPAHLADAAEACGAALIHVSTDYVFDGTAHIPYTEEVEPCPNSVYGTTKLAGEQEVMRRCSRAMIIRTAWLYSEYGNNFVKTMLRLGRERESLGVVFDQIGTPTYAGDLAKAIYAAIEQGVVPGIYHFSNEGVCSWYDFTVTIHRLAGITTCKVSPLHTDEYPAKAPRPHYSVLDKTKIKQTYGIDIPHWETSLKACMERLKIEL</sequence>
<dbReference type="GO" id="GO:0019305">
    <property type="term" value="P:dTDP-rhamnose biosynthetic process"/>
    <property type="evidence" value="ECO:0007669"/>
    <property type="project" value="TreeGrafter"/>
</dbReference>
<organism evidence="8 9">
    <name type="scientific">Candidatus Bacteroides merdigallinarum</name>
    <dbReference type="NCBI Taxonomy" id="2838473"/>
    <lineage>
        <taxon>Bacteria</taxon>
        <taxon>Pseudomonadati</taxon>
        <taxon>Bacteroidota</taxon>
        <taxon>Bacteroidia</taxon>
        <taxon>Bacteroidales</taxon>
        <taxon>Bacteroidaceae</taxon>
        <taxon>Bacteroides</taxon>
    </lineage>
</organism>
<dbReference type="InterPro" id="IPR029903">
    <property type="entry name" value="RmlD-like-bd"/>
</dbReference>
<reference evidence="8" key="2">
    <citation type="submission" date="2021-04" db="EMBL/GenBank/DDBJ databases">
        <authorList>
            <person name="Gilroy R."/>
        </authorList>
    </citation>
    <scope>NUCLEOTIDE SEQUENCE</scope>
    <source>
        <strain evidence="8">ChiHjej9B8-1298</strain>
    </source>
</reference>
<dbReference type="GO" id="GO:0005829">
    <property type="term" value="C:cytosol"/>
    <property type="evidence" value="ECO:0007669"/>
    <property type="project" value="TreeGrafter"/>
</dbReference>
<accession>A0A9D2J1Q9</accession>
<feature type="domain" description="RmlD-like substrate binding" evidence="7">
    <location>
        <begin position="1"/>
        <end position="283"/>
    </location>
</feature>
<evidence type="ECO:0000256" key="5">
    <source>
        <dbReference type="ARBA" id="ARBA00048200"/>
    </source>
</evidence>
<dbReference type="Gene3D" id="3.90.25.10">
    <property type="entry name" value="UDP-galactose 4-epimerase, domain 1"/>
    <property type="match status" value="1"/>
</dbReference>
<dbReference type="PANTHER" id="PTHR10491">
    <property type="entry name" value="DTDP-4-DEHYDRORHAMNOSE REDUCTASE"/>
    <property type="match status" value="1"/>
</dbReference>
<evidence type="ECO:0000256" key="4">
    <source>
        <dbReference type="ARBA" id="ARBA00017099"/>
    </source>
</evidence>
<comment type="catalytic activity">
    <reaction evidence="5">
        <text>dTDP-beta-L-rhamnose + NADP(+) = dTDP-4-dehydro-beta-L-rhamnose + NADPH + H(+)</text>
        <dbReference type="Rhea" id="RHEA:21796"/>
        <dbReference type="ChEBI" id="CHEBI:15378"/>
        <dbReference type="ChEBI" id="CHEBI:57510"/>
        <dbReference type="ChEBI" id="CHEBI:57783"/>
        <dbReference type="ChEBI" id="CHEBI:58349"/>
        <dbReference type="ChEBI" id="CHEBI:62830"/>
        <dbReference type="EC" id="1.1.1.133"/>
    </reaction>
</comment>
<name>A0A9D2J1Q9_9BACE</name>
<comment type="function">
    <text evidence="6">Catalyzes the reduction of dTDP-6-deoxy-L-lyxo-4-hexulose to yield dTDP-L-rhamnose.</text>
</comment>
<dbReference type="InterPro" id="IPR036291">
    <property type="entry name" value="NAD(P)-bd_dom_sf"/>
</dbReference>
<dbReference type="Proteomes" id="UP000824028">
    <property type="component" value="Unassembled WGS sequence"/>
</dbReference>
<keyword evidence="6" id="KW-0521">NADP</keyword>